<dbReference type="PANTHER" id="PTHR45774">
    <property type="entry name" value="BTB/POZ DOMAIN-CONTAINING"/>
    <property type="match status" value="1"/>
</dbReference>
<dbReference type="InterPro" id="IPR011705">
    <property type="entry name" value="BACK"/>
</dbReference>
<comment type="subcellular location">
    <subcellularLocation>
        <location evidence="1">Cytoplasm</location>
    </subcellularLocation>
</comment>
<evidence type="ECO:0000259" key="3">
    <source>
        <dbReference type="PROSITE" id="PS50097"/>
    </source>
</evidence>
<dbReference type="EMBL" id="JBJQND010000009">
    <property type="protein sequence ID" value="KAL3866704.1"/>
    <property type="molecule type" value="Genomic_DNA"/>
</dbReference>
<dbReference type="CDD" id="cd18186">
    <property type="entry name" value="BTB_POZ_ZBTB_KLHL-like"/>
    <property type="match status" value="1"/>
</dbReference>
<protein>
    <recommendedName>
        <fullName evidence="3">BTB domain-containing protein</fullName>
    </recommendedName>
</protein>
<feature type="domain" description="BTB" evidence="3">
    <location>
        <begin position="18"/>
        <end position="86"/>
    </location>
</feature>
<dbReference type="GO" id="GO:0005737">
    <property type="term" value="C:cytoplasm"/>
    <property type="evidence" value="ECO:0007669"/>
    <property type="project" value="UniProtKB-SubCell"/>
</dbReference>
<organism evidence="5 6">
    <name type="scientific">Sinanodonta woodiana</name>
    <name type="common">Chinese pond mussel</name>
    <name type="synonym">Anodonta woodiana</name>
    <dbReference type="NCBI Taxonomy" id="1069815"/>
    <lineage>
        <taxon>Eukaryota</taxon>
        <taxon>Metazoa</taxon>
        <taxon>Spiralia</taxon>
        <taxon>Lophotrochozoa</taxon>
        <taxon>Mollusca</taxon>
        <taxon>Bivalvia</taxon>
        <taxon>Autobranchia</taxon>
        <taxon>Heteroconchia</taxon>
        <taxon>Palaeoheterodonta</taxon>
        <taxon>Unionida</taxon>
        <taxon>Unionoidea</taxon>
        <taxon>Unionidae</taxon>
        <taxon>Unioninae</taxon>
        <taxon>Sinanodonta</taxon>
    </lineage>
</organism>
<dbReference type="InterPro" id="IPR012983">
    <property type="entry name" value="PHR"/>
</dbReference>
<dbReference type="AlphaFoldDB" id="A0ABD3VYJ6"/>
<dbReference type="CDD" id="cd14733">
    <property type="entry name" value="BACK"/>
    <property type="match status" value="1"/>
</dbReference>
<keyword evidence="2" id="KW-0963">Cytoplasm</keyword>
<keyword evidence="6" id="KW-1185">Reference proteome</keyword>
<gene>
    <name evidence="4" type="ORF">ACJMK2_043984</name>
    <name evidence="5" type="ORF">ACJMK2_043985</name>
</gene>
<dbReference type="PANTHER" id="PTHR45774:SF4">
    <property type="entry name" value="AXUNDEAD, ISOFORM F"/>
    <property type="match status" value="1"/>
</dbReference>
<dbReference type="Gene3D" id="3.30.710.10">
    <property type="entry name" value="Potassium Channel Kv1.1, Chain A"/>
    <property type="match status" value="1"/>
</dbReference>
<reference evidence="5 6" key="1">
    <citation type="submission" date="2024-11" db="EMBL/GenBank/DDBJ databases">
        <title>Chromosome-level genome assembly of the freshwater bivalve Anodonta woodiana.</title>
        <authorList>
            <person name="Chen X."/>
        </authorList>
    </citation>
    <scope>NUCLEOTIDE SEQUENCE [LARGE SCALE GENOMIC DNA]</scope>
    <source>
        <strain evidence="5">MN2024</strain>
        <tissue evidence="5">Gills</tissue>
    </source>
</reference>
<dbReference type="Gene3D" id="2.60.120.820">
    <property type="entry name" value="PHR domain"/>
    <property type="match status" value="1"/>
</dbReference>
<comment type="caution">
    <text evidence="5">The sequence shown here is derived from an EMBL/GenBank/DDBJ whole genome shotgun (WGS) entry which is preliminary data.</text>
</comment>
<evidence type="ECO:0000256" key="2">
    <source>
        <dbReference type="ARBA" id="ARBA00022490"/>
    </source>
</evidence>
<name>A0ABD3VYJ6_SINWO</name>
<proteinExistence type="predicted"/>
<dbReference type="Pfam" id="PF08005">
    <property type="entry name" value="PHR"/>
    <property type="match status" value="1"/>
</dbReference>
<dbReference type="Gene3D" id="1.25.40.420">
    <property type="match status" value="1"/>
</dbReference>
<dbReference type="SMART" id="SM00875">
    <property type="entry name" value="BACK"/>
    <property type="match status" value="1"/>
</dbReference>
<dbReference type="PROSITE" id="PS50097">
    <property type="entry name" value="BTB"/>
    <property type="match status" value="1"/>
</dbReference>
<evidence type="ECO:0000256" key="1">
    <source>
        <dbReference type="ARBA" id="ARBA00004496"/>
    </source>
</evidence>
<evidence type="ECO:0000313" key="6">
    <source>
        <dbReference type="Proteomes" id="UP001634394"/>
    </source>
</evidence>
<evidence type="ECO:0000313" key="5">
    <source>
        <dbReference type="EMBL" id="KAL3866704.1"/>
    </source>
</evidence>
<dbReference type="InterPro" id="IPR011333">
    <property type="entry name" value="SKP1/BTB/POZ_sf"/>
</dbReference>
<dbReference type="EMBL" id="JBJQND010000009">
    <property type="protein sequence ID" value="KAL3866703.1"/>
    <property type="molecule type" value="Genomic_DNA"/>
</dbReference>
<dbReference type="SMART" id="SM00225">
    <property type="entry name" value="BTB"/>
    <property type="match status" value="1"/>
</dbReference>
<accession>A0ABD3VYJ6</accession>
<dbReference type="InterPro" id="IPR038648">
    <property type="entry name" value="PHR_sf"/>
</dbReference>
<dbReference type="Proteomes" id="UP001634394">
    <property type="component" value="Unassembled WGS sequence"/>
</dbReference>
<dbReference type="Pfam" id="PF07707">
    <property type="entry name" value="BACK"/>
    <property type="match status" value="1"/>
</dbReference>
<dbReference type="Pfam" id="PF00651">
    <property type="entry name" value="BTB"/>
    <property type="match status" value="1"/>
</dbReference>
<dbReference type="SUPFAM" id="SSF54695">
    <property type="entry name" value="POZ domain"/>
    <property type="match status" value="1"/>
</dbReference>
<sequence length="417" mass="47092">MSDIAMKFRSALDAEEYCDVELKLKSGSLLKCHSVVLLMNSDFFRGRLQSRWTTKETPTIDCTMFPDDIVEHLVKFMYGIHFPLHMSNIHDTIQCCDYFGASELLDKCVQFLIDGISCDNVFTILLISESFSLLSVKNKCFEFIDCNMENLLCNSEGFFTLPLALIVQIISRDTLSVHEELLFDPLILWVEQQTVDLEPIWEKLSGHIRFLSMSVEYFITKCIPLNVLPNEVSNQILMYLTVFEPFDVQGIKVNVVSRCITTRHDVLVKRFFRKSVDASWKSDAMNGDRINFIVNTGATLKGVSLYGSAGQSFIYTVSLHEAGNGHLIQKSKCKLDFVSDVCTFPFKTSCLLAADVTYTLVAIREGPAVFYGVNGVLSNHVHVKEGRKLEIKFEKADVGSSTIFEGQFEGLLFSTVD</sequence>
<evidence type="ECO:0000313" key="4">
    <source>
        <dbReference type="EMBL" id="KAL3866703.1"/>
    </source>
</evidence>
<dbReference type="InterPro" id="IPR000210">
    <property type="entry name" value="BTB/POZ_dom"/>
</dbReference>